<name>K0S3N6_THAOC</name>
<gene>
    <name evidence="2" type="ORF">THAOC_18948</name>
</gene>
<keyword evidence="3" id="KW-1185">Reference proteome</keyword>
<dbReference type="Proteomes" id="UP000266841">
    <property type="component" value="Unassembled WGS sequence"/>
</dbReference>
<dbReference type="AlphaFoldDB" id="K0S3N6"/>
<dbReference type="EMBL" id="AGNL01020808">
    <property type="protein sequence ID" value="EJK60658.1"/>
    <property type="molecule type" value="Genomic_DNA"/>
</dbReference>
<reference evidence="2 3" key="1">
    <citation type="journal article" date="2012" name="Genome Biol.">
        <title>Genome and low-iron response of an oceanic diatom adapted to chronic iron limitation.</title>
        <authorList>
            <person name="Lommer M."/>
            <person name="Specht M."/>
            <person name="Roy A.S."/>
            <person name="Kraemer L."/>
            <person name="Andreson R."/>
            <person name="Gutowska M.A."/>
            <person name="Wolf J."/>
            <person name="Bergner S.V."/>
            <person name="Schilhabel M.B."/>
            <person name="Klostermeier U.C."/>
            <person name="Beiko R.G."/>
            <person name="Rosenstiel P."/>
            <person name="Hippler M."/>
            <person name="Laroche J."/>
        </authorList>
    </citation>
    <scope>NUCLEOTIDE SEQUENCE [LARGE SCALE GENOMIC DNA]</scope>
    <source>
        <strain evidence="2 3">CCMP1005</strain>
    </source>
</reference>
<sequence>MPLVTGWTPRGLVGGMEEDAADLSEEAMSLDIRGGLAYHAMTDQYPLTKALPGLAVIGLHNWGVECTDGTGIPSRCGSLTEVIGEPGMVSPPQPVDELGSRDPYGHVKITKQTYKASWNKPVMP</sequence>
<comment type="caution">
    <text evidence="2">The sequence shown here is derived from an EMBL/GenBank/DDBJ whole genome shotgun (WGS) entry which is preliminary data.</text>
</comment>
<organism evidence="2 3">
    <name type="scientific">Thalassiosira oceanica</name>
    <name type="common">Marine diatom</name>
    <dbReference type="NCBI Taxonomy" id="159749"/>
    <lineage>
        <taxon>Eukaryota</taxon>
        <taxon>Sar</taxon>
        <taxon>Stramenopiles</taxon>
        <taxon>Ochrophyta</taxon>
        <taxon>Bacillariophyta</taxon>
        <taxon>Coscinodiscophyceae</taxon>
        <taxon>Thalassiosirophycidae</taxon>
        <taxon>Thalassiosirales</taxon>
        <taxon>Thalassiosiraceae</taxon>
        <taxon>Thalassiosira</taxon>
    </lineage>
</organism>
<evidence type="ECO:0000313" key="2">
    <source>
        <dbReference type="EMBL" id="EJK60658.1"/>
    </source>
</evidence>
<proteinExistence type="predicted"/>
<protein>
    <submittedName>
        <fullName evidence="2">Uncharacterized protein</fullName>
    </submittedName>
</protein>
<feature type="region of interest" description="Disordered" evidence="1">
    <location>
        <begin position="84"/>
        <end position="103"/>
    </location>
</feature>
<accession>K0S3N6</accession>
<evidence type="ECO:0000313" key="3">
    <source>
        <dbReference type="Proteomes" id="UP000266841"/>
    </source>
</evidence>
<evidence type="ECO:0000256" key="1">
    <source>
        <dbReference type="SAM" id="MobiDB-lite"/>
    </source>
</evidence>